<gene>
    <name evidence="1" type="ORF">TM448B05832_0007</name>
</gene>
<accession>A0A6M3Y450</accession>
<organism evidence="1">
    <name type="scientific">viral metagenome</name>
    <dbReference type="NCBI Taxonomy" id="1070528"/>
    <lineage>
        <taxon>unclassified sequences</taxon>
        <taxon>metagenomes</taxon>
        <taxon>organismal metagenomes</taxon>
    </lineage>
</organism>
<sequence length="54" mass="6352">MKEKNILEIIDDEVKSVSKELEDKGLDPHDNAERWRVIARRYLEPVNPPHLEGE</sequence>
<name>A0A6M3Y450_9ZZZZ</name>
<proteinExistence type="predicted"/>
<reference evidence="1" key="1">
    <citation type="submission" date="2020-03" db="EMBL/GenBank/DDBJ databases">
        <title>The deep terrestrial virosphere.</title>
        <authorList>
            <person name="Holmfeldt K."/>
            <person name="Nilsson E."/>
            <person name="Simone D."/>
            <person name="Lopez-Fernandez M."/>
            <person name="Wu X."/>
            <person name="de Brujin I."/>
            <person name="Lundin D."/>
            <person name="Andersson A."/>
            <person name="Bertilsson S."/>
            <person name="Dopson M."/>
        </authorList>
    </citation>
    <scope>NUCLEOTIDE SEQUENCE</scope>
    <source>
        <strain evidence="1">TM448B05832</strain>
    </source>
</reference>
<protein>
    <submittedName>
        <fullName evidence="1">Uncharacterized protein</fullName>
    </submittedName>
</protein>
<dbReference type="EMBL" id="MT145139">
    <property type="protein sequence ID" value="QJI04008.1"/>
    <property type="molecule type" value="Genomic_DNA"/>
</dbReference>
<dbReference type="AlphaFoldDB" id="A0A6M3Y450"/>
<evidence type="ECO:0000313" key="1">
    <source>
        <dbReference type="EMBL" id="QJI04008.1"/>
    </source>
</evidence>